<feature type="compositionally biased region" description="Basic and acidic residues" evidence="1">
    <location>
        <begin position="22"/>
        <end position="34"/>
    </location>
</feature>
<dbReference type="Proteomes" id="UP001628179">
    <property type="component" value="Unassembled WGS sequence"/>
</dbReference>
<dbReference type="InterPro" id="IPR025124">
    <property type="entry name" value="Gag1-like_clamp"/>
</dbReference>
<evidence type="ECO:0000313" key="3">
    <source>
        <dbReference type="EMBL" id="GAB1313357.1"/>
    </source>
</evidence>
<dbReference type="PANTHER" id="PTHR28065">
    <property type="entry name" value="FREQUENIN"/>
    <property type="match status" value="1"/>
</dbReference>
<feature type="compositionally biased region" description="Polar residues" evidence="1">
    <location>
        <begin position="234"/>
        <end position="250"/>
    </location>
</feature>
<dbReference type="RefSeq" id="XP_070915089.1">
    <property type="nucleotide sequence ID" value="XM_071058988.1"/>
</dbReference>
<feature type="region of interest" description="Disordered" evidence="1">
    <location>
        <begin position="368"/>
        <end position="475"/>
    </location>
</feature>
<feature type="domain" description="Gag1-like clamp" evidence="2">
    <location>
        <begin position="315"/>
        <end position="524"/>
    </location>
</feature>
<evidence type="ECO:0000259" key="2">
    <source>
        <dbReference type="Pfam" id="PF13259"/>
    </source>
</evidence>
<feature type="compositionally biased region" description="Polar residues" evidence="1">
    <location>
        <begin position="421"/>
        <end position="430"/>
    </location>
</feature>
<feature type="compositionally biased region" description="Polar residues" evidence="1">
    <location>
        <begin position="554"/>
        <end position="579"/>
    </location>
</feature>
<proteinExistence type="predicted"/>
<dbReference type="InterPro" id="IPR053274">
    <property type="entry name" value="Fluconazole_resistance"/>
</dbReference>
<name>A0ABQ0G6H3_9PEZI</name>
<dbReference type="Pfam" id="PF13259">
    <property type="entry name" value="clamp_Gag1-like"/>
    <property type="match status" value="1"/>
</dbReference>
<reference evidence="3 4" key="1">
    <citation type="submission" date="2024-09" db="EMBL/GenBank/DDBJ databases">
        <title>Itraconazole resistance in Madurella fahalii resulting from another homologue of gene encoding cytochrome P450 14-alpha sterol demethylase (CYP51).</title>
        <authorList>
            <person name="Yoshioka I."/>
            <person name="Fahal A.H."/>
            <person name="Kaneko S."/>
            <person name="Yaguchi T."/>
        </authorList>
    </citation>
    <scope>NUCLEOTIDE SEQUENCE [LARGE SCALE GENOMIC DNA]</scope>
    <source>
        <strain evidence="3 4">IFM 68171</strain>
    </source>
</reference>
<dbReference type="GeneID" id="98174311"/>
<evidence type="ECO:0000256" key="1">
    <source>
        <dbReference type="SAM" id="MobiDB-lite"/>
    </source>
</evidence>
<accession>A0ABQ0G6H3</accession>
<sequence>MHGGELLIPEPADKAQIPGLLLDRHEAGDGHDARQAWPTTVASGKPIHQEERQEQDESFESVALQAAASQGLDSGEHVLLAHSSGLGEPGLLGQDIIPPEGLVTPHLQRHLQAPAPGAAYISSAPLPVSRVASGGDHESPAVPLGQTPSTMIFSDLYKSPRSPLSKLRNSFPHAVPPPPDLDADLVSRDKAKQKEAVRRYLAEKIRNDWEFVWPPLAASPTAPANESPDRDGATPSNCPTTSAQDVTENGNPDVASVPMAEDDDVPRDAGEEADSESDAESVYSTISEDPVHFRPRAEWASDLSDDEEEPHVVPSPFRFANPEAVGKAVRASIETKRTRRRRALRQEATWNQGLACFEARRNAWTGARTVRVKPKPPTPVSPTSTRRIFWRHHRTESSASHSAGTFSGSPPAPTSPLRATATRSSQQTDTSSEHDSAKSGGGVQRTASQDSTSPPSPYPVETLLPVPPPLLPPQNPMRASVTPSIYASLYDKVVVQSLQPSCPVNLSDMLRACVVGWKRDGEWPPKSSYPAPVHISAQATAAELLVMRQRKQQQHQNSVARKQAPTPSGNTTAVPTSRRLSLVGLLNGGGGNKAAQEEKEKNKEGKENHPSHSHSHSDEGGGSSSKTLFRRSLQKVFSLGQHQHHHHQPGHGNIAGGVGANGDATTPLSPTSPSTKEVNAAG</sequence>
<keyword evidence="4" id="KW-1185">Reference proteome</keyword>
<feature type="compositionally biased region" description="Acidic residues" evidence="1">
    <location>
        <begin position="260"/>
        <end position="279"/>
    </location>
</feature>
<organism evidence="3 4">
    <name type="scientific">Madurella fahalii</name>
    <dbReference type="NCBI Taxonomy" id="1157608"/>
    <lineage>
        <taxon>Eukaryota</taxon>
        <taxon>Fungi</taxon>
        <taxon>Dikarya</taxon>
        <taxon>Ascomycota</taxon>
        <taxon>Pezizomycotina</taxon>
        <taxon>Sordariomycetes</taxon>
        <taxon>Sordariomycetidae</taxon>
        <taxon>Sordariales</taxon>
        <taxon>Sordariales incertae sedis</taxon>
        <taxon>Madurella</taxon>
    </lineage>
</organism>
<feature type="region of interest" description="Disordered" evidence="1">
    <location>
        <begin position="164"/>
        <end position="186"/>
    </location>
</feature>
<dbReference type="PANTHER" id="PTHR28065:SF1">
    <property type="entry name" value="DUF4050 DOMAIN-CONTAINING PROTEIN"/>
    <property type="match status" value="1"/>
</dbReference>
<evidence type="ECO:0000313" key="4">
    <source>
        <dbReference type="Proteomes" id="UP001628179"/>
    </source>
</evidence>
<protein>
    <submittedName>
        <fullName evidence="3">Gag1-like clamp domain-containing protein</fullName>
    </submittedName>
</protein>
<comment type="caution">
    <text evidence="3">The sequence shown here is derived from an EMBL/GenBank/DDBJ whole genome shotgun (WGS) entry which is preliminary data.</text>
</comment>
<feature type="compositionally biased region" description="Basic and acidic residues" evidence="1">
    <location>
        <begin position="595"/>
        <end position="619"/>
    </location>
</feature>
<feature type="compositionally biased region" description="Low complexity" evidence="1">
    <location>
        <begin position="665"/>
        <end position="675"/>
    </location>
</feature>
<feature type="region of interest" description="Disordered" evidence="1">
    <location>
        <begin position="220"/>
        <end position="289"/>
    </location>
</feature>
<feature type="compositionally biased region" description="Polar residues" evidence="1">
    <location>
        <begin position="397"/>
        <end position="408"/>
    </location>
</feature>
<feature type="compositionally biased region" description="Pro residues" evidence="1">
    <location>
        <begin position="465"/>
        <end position="475"/>
    </location>
</feature>
<dbReference type="EMBL" id="BAAFSV010000002">
    <property type="protein sequence ID" value="GAB1313357.1"/>
    <property type="molecule type" value="Genomic_DNA"/>
</dbReference>
<feature type="region of interest" description="Disordered" evidence="1">
    <location>
        <begin position="1"/>
        <end position="60"/>
    </location>
</feature>
<feature type="region of interest" description="Disordered" evidence="1">
    <location>
        <begin position="548"/>
        <end position="682"/>
    </location>
</feature>
<gene>
    <name evidence="3" type="ORF">MFIFM68171_03567</name>
</gene>